<accession>A0ABP1FBU9</accession>
<protein>
    <submittedName>
        <fullName evidence="1">Uncharacterized protein</fullName>
    </submittedName>
</protein>
<proteinExistence type="predicted"/>
<keyword evidence="2" id="KW-1185">Reference proteome</keyword>
<name>A0ABP1FBU9_9FLAO</name>
<organism evidence="1 2">
    <name type="scientific">Tenacibaculum vairaonense</name>
    <dbReference type="NCBI Taxonomy" id="3137860"/>
    <lineage>
        <taxon>Bacteria</taxon>
        <taxon>Pseudomonadati</taxon>
        <taxon>Bacteroidota</taxon>
        <taxon>Flavobacteriia</taxon>
        <taxon>Flavobacteriales</taxon>
        <taxon>Flavobacteriaceae</taxon>
        <taxon>Tenacibaculum</taxon>
    </lineage>
</organism>
<reference evidence="1 2" key="1">
    <citation type="submission" date="2024-05" db="EMBL/GenBank/DDBJ databases">
        <authorList>
            <person name="Duchaud E."/>
        </authorList>
    </citation>
    <scope>NUCLEOTIDE SEQUENCE [LARGE SCALE GENOMIC DNA]</scope>
    <source>
        <strain evidence="1">Ena-SAMPLE-TAB-13-05-2024-13:56:06:370-140305</strain>
    </source>
</reference>
<evidence type="ECO:0000313" key="1">
    <source>
        <dbReference type="EMBL" id="CAL2106035.1"/>
    </source>
</evidence>
<evidence type="ECO:0000313" key="2">
    <source>
        <dbReference type="Proteomes" id="UP001497602"/>
    </source>
</evidence>
<sequence length="50" mass="5341">MVERQPSKLNVAGSNPVSRSKNFQAGVAQLVERILGRDEVTGSNPVIGSF</sequence>
<dbReference type="EMBL" id="CAXJRC010000011">
    <property type="protein sequence ID" value="CAL2106035.1"/>
    <property type="molecule type" value="Genomic_DNA"/>
</dbReference>
<comment type="caution">
    <text evidence="1">The sequence shown here is derived from an EMBL/GenBank/DDBJ whole genome shotgun (WGS) entry which is preliminary data.</text>
</comment>
<gene>
    <name evidence="1" type="ORF">T190115A13A_10191</name>
</gene>
<dbReference type="Proteomes" id="UP001497602">
    <property type="component" value="Unassembled WGS sequence"/>
</dbReference>